<dbReference type="AlphaFoldDB" id="A0A2D4MQK3"/>
<sequence length="99" mass="11335">MMWGWTMCSFQRHQCLLLFCGIMQHSFIHHSNNNDICQEANETFPKENWYPASLKYGTVPESCFGSARLVLASSFLNSFPLLSVDLDSCQKTVTSLKHK</sequence>
<dbReference type="EMBL" id="IACM01113696">
    <property type="protein sequence ID" value="LAB35702.1"/>
    <property type="molecule type" value="Transcribed_RNA"/>
</dbReference>
<evidence type="ECO:0000256" key="1">
    <source>
        <dbReference type="SAM" id="SignalP"/>
    </source>
</evidence>
<keyword evidence="1" id="KW-0732">Signal</keyword>
<accession>A0A2D4MQK3</accession>
<reference evidence="2" key="1">
    <citation type="submission" date="2017-07" db="EMBL/GenBank/DDBJ databases">
        <authorList>
            <person name="Mikheyev A."/>
            <person name="Grau M."/>
        </authorList>
    </citation>
    <scope>NUCLEOTIDE SEQUENCE</scope>
    <source>
        <tissue evidence="2">Venom_gland</tissue>
    </source>
</reference>
<feature type="signal peptide" evidence="1">
    <location>
        <begin position="1"/>
        <end position="17"/>
    </location>
</feature>
<evidence type="ECO:0008006" key="3">
    <source>
        <dbReference type="Google" id="ProtNLM"/>
    </source>
</evidence>
<feature type="chain" id="PRO_5015078624" description="Secreted protein" evidence="1">
    <location>
        <begin position="18"/>
        <end position="99"/>
    </location>
</feature>
<dbReference type="EMBL" id="IACM01113697">
    <property type="protein sequence ID" value="LAB35704.1"/>
    <property type="molecule type" value="Transcribed_RNA"/>
</dbReference>
<evidence type="ECO:0000313" key="2">
    <source>
        <dbReference type="EMBL" id="LAB35702.1"/>
    </source>
</evidence>
<name>A0A2D4MQK3_9SAUR</name>
<organism evidence="2">
    <name type="scientific">Micrurus spixii</name>
    <name type="common">Amazon coral snake</name>
    <dbReference type="NCBI Taxonomy" id="129469"/>
    <lineage>
        <taxon>Eukaryota</taxon>
        <taxon>Metazoa</taxon>
        <taxon>Chordata</taxon>
        <taxon>Craniata</taxon>
        <taxon>Vertebrata</taxon>
        <taxon>Euteleostomi</taxon>
        <taxon>Lepidosauria</taxon>
        <taxon>Squamata</taxon>
        <taxon>Bifurcata</taxon>
        <taxon>Unidentata</taxon>
        <taxon>Episquamata</taxon>
        <taxon>Toxicofera</taxon>
        <taxon>Serpentes</taxon>
        <taxon>Colubroidea</taxon>
        <taxon>Elapidae</taxon>
        <taxon>Elapinae</taxon>
        <taxon>Micrurus</taxon>
    </lineage>
</organism>
<proteinExistence type="predicted"/>
<protein>
    <recommendedName>
        <fullName evidence="3">Secreted protein</fullName>
    </recommendedName>
</protein>
<reference evidence="2" key="2">
    <citation type="submission" date="2017-11" db="EMBL/GenBank/DDBJ databases">
        <title>Coralsnake Venomics: Analyses of Venom Gland Transcriptomes and Proteomes of Six Brazilian Taxa.</title>
        <authorList>
            <person name="Aird S.D."/>
            <person name="Jorge da Silva N."/>
            <person name="Qiu L."/>
            <person name="Villar-Briones A."/>
            <person name="Aparecida-Saddi V."/>
            <person name="Campos-Telles M.P."/>
            <person name="Grau M."/>
            <person name="Mikheyev A.S."/>
        </authorList>
    </citation>
    <scope>NUCLEOTIDE SEQUENCE</scope>
    <source>
        <tissue evidence="2">Venom_gland</tissue>
    </source>
</reference>